<dbReference type="Proteomes" id="UP001076464">
    <property type="component" value="Unassembled WGS sequence"/>
</dbReference>
<keyword evidence="2" id="KW-1185">Reference proteome</keyword>
<protein>
    <submittedName>
        <fullName evidence="1">Pilus assembly protein N-terminal domain-containing protein</fullName>
    </submittedName>
</protein>
<proteinExistence type="predicted"/>
<gene>
    <name evidence="1" type="ORF">NYO99_19085</name>
</gene>
<dbReference type="EMBL" id="JAPPUY010000005">
    <property type="protein sequence ID" value="MCY4747086.1"/>
    <property type="molecule type" value="Genomic_DNA"/>
</dbReference>
<accession>A0ACC6CFD2</accession>
<evidence type="ECO:0000313" key="2">
    <source>
        <dbReference type="Proteomes" id="UP001076464"/>
    </source>
</evidence>
<sequence length="729" mass="76719">MSAPSALVMPADFSLDSRVTSSSTSTRSLAALLSVALVLPAPLALAQDAAQPAAADGTAPAADAATGGGFAPALKPTAKRSRSTANSPYTPIQASGNDGQIAEIDMFVGESRVFPAPGVARIAVGNGKLLSAAALDEKEVILFANGEGTSSLFIWNADGRYQRVKINIVAGDTSRHAREIAAFLATIPNAKTSIIGANIVVEGEQLSDFDLNKIEMLAKRYPQIVNFTNRVGWEKMIAMDVKVVEFPTSLLKETGLKWNGTGGAAVGAIWGPAGRGHDGPYQINIQTGTSNGVPITSPIPGQPVPIPSGLNVLSLLNLGLNAQLNLLAQEGKAALLAEPQLSARNGAKASFLAGGEIPYAVSTRDGTYVQFKQYGIKVDITPRVDASGVIRASIESEVSSIDRSVTTLAGPALLTRKANTEFNLRDGETLVLAGLLQREVSSDMDKLPLLGDIPVLGALFRSKRFQNKETELVVFVTPRIVSAESPSNRDRLQRTTERLEARMGPAPYLSEPLQPGVSYERADQVPPREGQPLADNAPPPVSAEAPLVAGIGRAPEGALLRVQGAQTVLRSRPEATAEALLTLARGATVVLGSAPSQPPGQGRWTNVHVGALNGWVLSEHIVAWRPQDVGQPDVRPAVVKPVPGLQPVLLGKVDDALLGAPLRVQSEALALRQSPDVNAGVVWRAQRGDLVRRLSLPPQGAWLPVQIGAGPTGKRGWVLAQWLVPLNMP</sequence>
<evidence type="ECO:0000313" key="1">
    <source>
        <dbReference type="EMBL" id="MCY4747086.1"/>
    </source>
</evidence>
<organism evidence="1 2">
    <name type="scientific">Roseateles hydrophilus</name>
    <dbReference type="NCBI Taxonomy" id="2975054"/>
    <lineage>
        <taxon>Bacteria</taxon>
        <taxon>Pseudomonadati</taxon>
        <taxon>Pseudomonadota</taxon>
        <taxon>Betaproteobacteria</taxon>
        <taxon>Burkholderiales</taxon>
        <taxon>Sphaerotilaceae</taxon>
        <taxon>Roseateles</taxon>
    </lineage>
</organism>
<comment type="caution">
    <text evidence="1">The sequence shown here is derived from an EMBL/GenBank/DDBJ whole genome shotgun (WGS) entry which is preliminary data.</text>
</comment>
<reference evidence="1" key="1">
    <citation type="submission" date="2022-08" db="EMBL/GenBank/DDBJ databases">
        <title>Genome sequencing of Pelomonas sp. UHG3.</title>
        <authorList>
            <person name="So Y."/>
        </authorList>
    </citation>
    <scope>NUCLEOTIDE SEQUENCE</scope>
    <source>
        <strain evidence="1">UHG3</strain>
    </source>
</reference>
<name>A0ACC6CFD2_9BURK</name>